<reference evidence="4 5" key="1">
    <citation type="submission" date="2011-02" db="EMBL/GenBank/DDBJ databases">
        <title>The Genome Sequence of Sphaeroforma arctica JP610.</title>
        <authorList>
            <consortium name="The Broad Institute Genome Sequencing Platform"/>
            <person name="Russ C."/>
            <person name="Cuomo C."/>
            <person name="Young S.K."/>
            <person name="Zeng Q."/>
            <person name="Gargeya S."/>
            <person name="Alvarado L."/>
            <person name="Berlin A."/>
            <person name="Chapman S.B."/>
            <person name="Chen Z."/>
            <person name="Freedman E."/>
            <person name="Gellesch M."/>
            <person name="Goldberg J."/>
            <person name="Griggs A."/>
            <person name="Gujja S."/>
            <person name="Heilman E."/>
            <person name="Heiman D."/>
            <person name="Howarth C."/>
            <person name="Mehta T."/>
            <person name="Neiman D."/>
            <person name="Pearson M."/>
            <person name="Roberts A."/>
            <person name="Saif S."/>
            <person name="Shea T."/>
            <person name="Shenoy N."/>
            <person name="Sisk P."/>
            <person name="Stolte C."/>
            <person name="Sykes S."/>
            <person name="White J."/>
            <person name="Yandava C."/>
            <person name="Burger G."/>
            <person name="Gray M.W."/>
            <person name="Holland P.W.H."/>
            <person name="King N."/>
            <person name="Lang F.B.F."/>
            <person name="Roger A.J."/>
            <person name="Ruiz-Trillo I."/>
            <person name="Haas B."/>
            <person name="Nusbaum C."/>
            <person name="Birren B."/>
        </authorList>
    </citation>
    <scope>NUCLEOTIDE SEQUENCE [LARGE SCALE GENOMIC DNA]</scope>
    <source>
        <strain evidence="4 5">JP610</strain>
    </source>
</reference>
<feature type="domain" description="GATA-type" evidence="3">
    <location>
        <begin position="729"/>
        <end position="765"/>
    </location>
</feature>
<evidence type="ECO:0000313" key="5">
    <source>
        <dbReference type="Proteomes" id="UP000054560"/>
    </source>
</evidence>
<dbReference type="OrthoDB" id="2162994at2759"/>
<feature type="compositionally biased region" description="Basic residues" evidence="2">
    <location>
        <begin position="220"/>
        <end position="233"/>
    </location>
</feature>
<evidence type="ECO:0000256" key="1">
    <source>
        <dbReference type="PROSITE-ProRule" id="PRU00094"/>
    </source>
</evidence>
<dbReference type="GeneID" id="25911720"/>
<evidence type="ECO:0000256" key="2">
    <source>
        <dbReference type="SAM" id="MobiDB-lite"/>
    </source>
</evidence>
<feature type="compositionally biased region" description="Basic and acidic residues" evidence="2">
    <location>
        <begin position="698"/>
        <end position="710"/>
    </location>
</feature>
<keyword evidence="5" id="KW-1185">Reference proteome</keyword>
<dbReference type="GO" id="GO:0008270">
    <property type="term" value="F:zinc ion binding"/>
    <property type="evidence" value="ECO:0007669"/>
    <property type="project" value="UniProtKB-KW"/>
</dbReference>
<accession>A0A0L0FHP5</accession>
<dbReference type="Pfam" id="PF00320">
    <property type="entry name" value="GATA"/>
    <property type="match status" value="1"/>
</dbReference>
<proteinExistence type="predicted"/>
<organism evidence="4 5">
    <name type="scientific">Sphaeroforma arctica JP610</name>
    <dbReference type="NCBI Taxonomy" id="667725"/>
    <lineage>
        <taxon>Eukaryota</taxon>
        <taxon>Ichthyosporea</taxon>
        <taxon>Ichthyophonida</taxon>
        <taxon>Sphaeroforma</taxon>
    </lineage>
</organism>
<protein>
    <recommendedName>
        <fullName evidence="3">GATA-type domain-containing protein</fullName>
    </recommendedName>
</protein>
<dbReference type="STRING" id="667725.A0A0L0FHP5"/>
<dbReference type="Proteomes" id="UP000054560">
    <property type="component" value="Unassembled WGS sequence"/>
</dbReference>
<dbReference type="InterPro" id="IPR000679">
    <property type="entry name" value="Znf_GATA"/>
</dbReference>
<dbReference type="GO" id="GO:0006355">
    <property type="term" value="P:regulation of DNA-templated transcription"/>
    <property type="evidence" value="ECO:0007669"/>
    <property type="project" value="InterPro"/>
</dbReference>
<feature type="region of interest" description="Disordered" evidence="2">
    <location>
        <begin position="207"/>
        <end position="237"/>
    </location>
</feature>
<dbReference type="GO" id="GO:0043565">
    <property type="term" value="F:sequence-specific DNA binding"/>
    <property type="evidence" value="ECO:0007669"/>
    <property type="project" value="InterPro"/>
</dbReference>
<feature type="compositionally biased region" description="Basic and acidic residues" evidence="2">
    <location>
        <begin position="664"/>
        <end position="683"/>
    </location>
</feature>
<sequence length="790" mass="88048">MALERYNDAHVTMDGGQITNSHNHLSVVHNMRQHDRDHEVSTRNTNLKPSRAYSHDTKNSMCGPCCSSSYSNTTANRQSGIGCNNRCYPIDNRNSSHNEVQHSQNFHDGVGDMHCGTRQITEGFAHPYDQKIGAAHDCGIYGCDCPANYTCGHSKGNNQQRNGQGQGQMRISLGNHSVASLLHTNTAPTAERDGEQTNGRIYQYSTNIKLEEDREGTHEHRNRSKNNNRHRSRDTHFQSQADVYQQQNNNVEYINRIQERIGDASQLSPRQRQSVHVENRWPINGPNTLYTVAVGSNTRHRGGSLVIGNNMDQDRTSNLSEVRSTENNMPPKPCSTCQQCMCGYPDQTQGLVNYEQQRVPSTQESVNQQRRNTGGGAYSDQHVFDHQQNVMFDRRHTTSCATEVAIPQHSKFQNNGGFNNRFQNQNQQNQPSMRVNTCNGSMPMEGPNYIVNQAPPCIGHSRHIGKTTPTGHIIHPFSTSHPEQMSAQRSGSGYSDSNVTQNTHTSVQRYSQKQSVARNDSKYHTHRIPSQNRSASFHSQSRTTDDSGSATRMQKIQVMQIVQAETSNEGSDSMESNRVLGSSNNGSFGCSQAKKINSRPNPLRSTHSRSLSYSSEGQGSTADDNDKSSGEVTATDGRRSEGDIQQKNGHRKRTAEGPNMPSLRSERTKNHDGSAHKRNRTDNVKAASVDPSLSSQIDSDKTESDLKSTEETTVAAPAHKVNKKRTPVVREDNPCSHCGITESCTWRPGPLGRSTLCNTCGYYFRRRQCLSEKRKDLYRTTSQLGPEAAI</sequence>
<feature type="compositionally biased region" description="Low complexity" evidence="2">
    <location>
        <begin position="603"/>
        <end position="615"/>
    </location>
</feature>
<feature type="region of interest" description="Disordered" evidence="2">
    <location>
        <begin position="360"/>
        <end position="379"/>
    </location>
</feature>
<evidence type="ECO:0000259" key="3">
    <source>
        <dbReference type="PROSITE" id="PS50114"/>
    </source>
</evidence>
<evidence type="ECO:0000313" key="4">
    <source>
        <dbReference type="EMBL" id="KNC76275.1"/>
    </source>
</evidence>
<feature type="compositionally biased region" description="Basic and acidic residues" evidence="2">
    <location>
        <begin position="209"/>
        <end position="219"/>
    </location>
</feature>
<dbReference type="SMART" id="SM00401">
    <property type="entry name" value="ZnF_GATA"/>
    <property type="match status" value="1"/>
</dbReference>
<keyword evidence="1" id="KW-0479">Metal-binding</keyword>
<feature type="region of interest" description="Disordered" evidence="2">
    <location>
        <begin position="564"/>
        <end position="725"/>
    </location>
</feature>
<dbReference type="PROSITE" id="PS50114">
    <property type="entry name" value="GATA_ZN_FINGER_2"/>
    <property type="match status" value="1"/>
</dbReference>
<keyword evidence="1" id="KW-0863">Zinc-finger</keyword>
<dbReference type="Gene3D" id="3.30.50.10">
    <property type="entry name" value="Erythroid Transcription Factor GATA-1, subunit A"/>
    <property type="match status" value="1"/>
</dbReference>
<name>A0A0L0FHP5_9EUKA</name>
<dbReference type="RefSeq" id="XP_014150177.1">
    <property type="nucleotide sequence ID" value="XM_014294702.1"/>
</dbReference>
<feature type="compositionally biased region" description="Polar residues" evidence="2">
    <location>
        <begin position="360"/>
        <end position="372"/>
    </location>
</feature>
<feature type="region of interest" description="Disordered" evidence="2">
    <location>
        <begin position="464"/>
        <end position="551"/>
    </location>
</feature>
<gene>
    <name evidence="4" type="ORF">SARC_11216</name>
</gene>
<dbReference type="SUPFAM" id="SSF57716">
    <property type="entry name" value="Glucocorticoid receptor-like (DNA-binding domain)"/>
    <property type="match status" value="1"/>
</dbReference>
<dbReference type="EMBL" id="KQ243172">
    <property type="protein sequence ID" value="KNC76275.1"/>
    <property type="molecule type" value="Genomic_DNA"/>
</dbReference>
<keyword evidence="1" id="KW-0862">Zinc</keyword>
<feature type="compositionally biased region" description="Polar residues" evidence="2">
    <location>
        <begin position="528"/>
        <end position="551"/>
    </location>
</feature>
<dbReference type="AlphaFoldDB" id="A0A0L0FHP5"/>
<dbReference type="InterPro" id="IPR013088">
    <property type="entry name" value="Znf_NHR/GATA"/>
</dbReference>
<feature type="compositionally biased region" description="Polar residues" evidence="2">
    <location>
        <begin position="564"/>
        <end position="600"/>
    </location>
</feature>
<feature type="compositionally biased region" description="Polar residues" evidence="2">
    <location>
        <begin position="477"/>
        <end position="518"/>
    </location>
</feature>
<dbReference type="CDD" id="cd00202">
    <property type="entry name" value="ZnF_GATA"/>
    <property type="match status" value="1"/>
</dbReference>